<dbReference type="GO" id="GO:0032259">
    <property type="term" value="P:methylation"/>
    <property type="evidence" value="ECO:0007669"/>
    <property type="project" value="UniProtKB-KW"/>
</dbReference>
<reference evidence="2" key="1">
    <citation type="submission" date="2022-10" db="EMBL/GenBank/DDBJ databases">
        <title>Complete genome sequence resource for Xanthomonas hortorum isolated from Greek Oregano.</title>
        <authorList>
            <person name="Gonzalez-Tobon J."/>
            <person name="Helmann T.C."/>
            <person name="Daughtrey M."/>
            <person name="Stodghill P.V."/>
            <person name="Filiatrault M.J."/>
        </authorList>
    </citation>
    <scope>NUCLEOTIDE SEQUENCE</scope>
    <source>
        <strain evidence="2">Oregano 108</strain>
    </source>
</reference>
<evidence type="ECO:0000313" key="3">
    <source>
        <dbReference type="Proteomes" id="UP001164737"/>
    </source>
</evidence>
<feature type="domain" description="Methyltransferase" evidence="1">
    <location>
        <begin position="59"/>
        <end position="107"/>
    </location>
</feature>
<dbReference type="Proteomes" id="UP001164737">
    <property type="component" value="Chromosome"/>
</dbReference>
<dbReference type="InterPro" id="IPR041698">
    <property type="entry name" value="Methyltransf_25"/>
</dbReference>
<dbReference type="Pfam" id="PF13649">
    <property type="entry name" value="Methyltransf_25"/>
    <property type="match status" value="1"/>
</dbReference>
<dbReference type="GO" id="GO:0008168">
    <property type="term" value="F:methyltransferase activity"/>
    <property type="evidence" value="ECO:0007669"/>
    <property type="project" value="UniProtKB-KW"/>
</dbReference>
<evidence type="ECO:0000259" key="1">
    <source>
        <dbReference type="Pfam" id="PF13649"/>
    </source>
</evidence>
<sequence>MQSEKAELLAEVAGYYSEKLAQHGETAKGVDWNSEASQSLRFAQLSKISEGTEEYSLNDLGCGYGALYGFLRDQGRIDYAGFDVSASMVDAAQKRYQGDLQARFVVAGEPDRIGDYGVASGIFNVRLDQSEERWQAHVENTLDVMDRTSRLGFSFNCLTSYSDQDRMRPNLYYADPCHYFDLCKRRYSRDVALLHDYGLYEFTIIVRKQQ</sequence>
<keyword evidence="2" id="KW-0808">Transferase</keyword>
<dbReference type="EMBL" id="CP107241">
    <property type="protein sequence ID" value="WAH63826.1"/>
    <property type="molecule type" value="Genomic_DNA"/>
</dbReference>
<gene>
    <name evidence="2" type="ORF">OEG85_20735</name>
</gene>
<dbReference type="SUPFAM" id="SSF53335">
    <property type="entry name" value="S-adenosyl-L-methionine-dependent methyltransferases"/>
    <property type="match status" value="2"/>
</dbReference>
<proteinExistence type="predicted"/>
<dbReference type="Gene3D" id="3.40.50.150">
    <property type="entry name" value="Vaccinia Virus protein VP39"/>
    <property type="match status" value="1"/>
</dbReference>
<dbReference type="AlphaFoldDB" id="A0AA47I9I3"/>
<dbReference type="InterPro" id="IPR029063">
    <property type="entry name" value="SAM-dependent_MTases_sf"/>
</dbReference>
<accession>A0AA47I9I3</accession>
<dbReference type="RefSeq" id="WP_268212855.1">
    <property type="nucleotide sequence ID" value="NZ_CP107241.1"/>
</dbReference>
<organism evidence="2 3">
    <name type="scientific">Xanthomonas hortorum</name>
    <dbReference type="NCBI Taxonomy" id="56454"/>
    <lineage>
        <taxon>Bacteria</taxon>
        <taxon>Pseudomonadati</taxon>
        <taxon>Pseudomonadota</taxon>
        <taxon>Gammaproteobacteria</taxon>
        <taxon>Lysobacterales</taxon>
        <taxon>Lysobacteraceae</taxon>
        <taxon>Xanthomonas</taxon>
    </lineage>
</organism>
<name>A0AA47I9I3_9XANT</name>
<keyword evidence="2" id="KW-0489">Methyltransferase</keyword>
<evidence type="ECO:0000313" key="2">
    <source>
        <dbReference type="EMBL" id="WAH63826.1"/>
    </source>
</evidence>
<protein>
    <submittedName>
        <fullName evidence="2">Class I SAM-dependent methyltransferase</fullName>
    </submittedName>
</protein>